<dbReference type="PANTHER" id="PTHR42779">
    <property type="entry name" value="PROTEIN YNJB"/>
    <property type="match status" value="1"/>
</dbReference>
<feature type="signal peptide" evidence="1">
    <location>
        <begin position="1"/>
        <end position="19"/>
    </location>
</feature>
<dbReference type="Gene3D" id="3.40.190.10">
    <property type="entry name" value="Periplasmic binding protein-like II"/>
    <property type="match status" value="1"/>
</dbReference>
<dbReference type="EMBL" id="PDKW01000040">
    <property type="protein sequence ID" value="PGH57276.1"/>
    <property type="molecule type" value="Genomic_DNA"/>
</dbReference>
<gene>
    <name evidence="2" type="ORF">CRT60_12520</name>
</gene>
<keyword evidence="3" id="KW-1185">Reference proteome</keyword>
<dbReference type="Proteomes" id="UP000225379">
    <property type="component" value="Unassembled WGS sequence"/>
</dbReference>
<organism evidence="2 3">
    <name type="scientific">Azospirillum palustre</name>
    <dbReference type="NCBI Taxonomy" id="2044885"/>
    <lineage>
        <taxon>Bacteria</taxon>
        <taxon>Pseudomonadati</taxon>
        <taxon>Pseudomonadota</taxon>
        <taxon>Alphaproteobacteria</taxon>
        <taxon>Rhodospirillales</taxon>
        <taxon>Azospirillaceae</taxon>
        <taxon>Azospirillum</taxon>
    </lineage>
</organism>
<proteinExistence type="predicted"/>
<evidence type="ECO:0000313" key="2">
    <source>
        <dbReference type="EMBL" id="PGH57276.1"/>
    </source>
</evidence>
<keyword evidence="1" id="KW-0732">Signal</keyword>
<accession>A0A2B8BEW5</accession>
<protein>
    <submittedName>
        <fullName evidence="2">ABC transporter substrate-binding protein</fullName>
    </submittedName>
</protein>
<dbReference type="Pfam" id="PF13416">
    <property type="entry name" value="SBP_bac_8"/>
    <property type="match status" value="1"/>
</dbReference>
<dbReference type="AlphaFoldDB" id="A0A2B8BEW5"/>
<dbReference type="PANTHER" id="PTHR42779:SF1">
    <property type="entry name" value="PROTEIN YNJB"/>
    <property type="match status" value="1"/>
</dbReference>
<sequence>MTLTTLRTLLAGAAGLALAAGLSAAPLKAETVLTVLTAGDQNMVDYVNEYLAPKFEAQNPGVKVRAAGTGPGDGGSQKIYEKLSAEAAAGAAKWDVDVAVIHQKMAGQMVQEKMLSAYVGDVKTGTLASRDSARNALGTDVTGYVLPMFHSQIALAYNPELVKAPPKTYAELAEWVKANPKSFGYNGIKGGMSGVGFVTGWAAANIGDAARLEKGPYDAAMKPAIEKALSGLKDFNKSVTLTPGNAGTLDMLNRGEITMGPVWVDMFYSWQADGRLNPAMKLQLIGPGMPGQPMYYAVPAKAANQDAARKFIELATSPEVQADGIVKRFNWYPGIDATYVQPKLDAQTWAKLFTDVKPDELASKGKPFPLSGYFTDIMEAYERTVAN</sequence>
<evidence type="ECO:0000313" key="3">
    <source>
        <dbReference type="Proteomes" id="UP000225379"/>
    </source>
</evidence>
<reference evidence="3" key="1">
    <citation type="submission" date="2017-10" db="EMBL/GenBank/DDBJ databases">
        <authorList>
            <person name="Kravchenko I.K."/>
            <person name="Grouzdev D.S."/>
        </authorList>
    </citation>
    <scope>NUCLEOTIDE SEQUENCE [LARGE SCALE GENOMIC DNA]</scope>
    <source>
        <strain evidence="3">B2</strain>
    </source>
</reference>
<dbReference type="SUPFAM" id="SSF53850">
    <property type="entry name" value="Periplasmic binding protein-like II"/>
    <property type="match status" value="1"/>
</dbReference>
<feature type="chain" id="PRO_5013219647" evidence="1">
    <location>
        <begin position="20"/>
        <end position="387"/>
    </location>
</feature>
<dbReference type="RefSeq" id="WP_098736728.1">
    <property type="nucleotide sequence ID" value="NZ_PDKW01000040.1"/>
</dbReference>
<dbReference type="PROSITE" id="PS51318">
    <property type="entry name" value="TAT"/>
    <property type="match status" value="1"/>
</dbReference>
<name>A0A2B8BEW5_9PROT</name>
<dbReference type="OrthoDB" id="3239593at2"/>
<dbReference type="InterPro" id="IPR006059">
    <property type="entry name" value="SBP"/>
</dbReference>
<comment type="caution">
    <text evidence="2">The sequence shown here is derived from an EMBL/GenBank/DDBJ whole genome shotgun (WGS) entry which is preliminary data.</text>
</comment>
<dbReference type="InterPro" id="IPR006311">
    <property type="entry name" value="TAT_signal"/>
</dbReference>
<evidence type="ECO:0000256" key="1">
    <source>
        <dbReference type="SAM" id="SignalP"/>
    </source>
</evidence>